<keyword evidence="1" id="KW-0472">Membrane</keyword>
<dbReference type="OrthoDB" id="1493871at2"/>
<name>F4KXW0_HALH1</name>
<dbReference type="STRING" id="760192.Halhy_4785"/>
<evidence type="ECO:0000256" key="1">
    <source>
        <dbReference type="SAM" id="Phobius"/>
    </source>
</evidence>
<evidence type="ECO:0000313" key="3">
    <source>
        <dbReference type="Proteomes" id="UP000008461"/>
    </source>
</evidence>
<protein>
    <submittedName>
        <fullName evidence="2">Uncharacterized protein</fullName>
    </submittedName>
</protein>
<dbReference type="Proteomes" id="UP000008461">
    <property type="component" value="Chromosome"/>
</dbReference>
<feature type="transmembrane region" description="Helical" evidence="1">
    <location>
        <begin position="168"/>
        <end position="188"/>
    </location>
</feature>
<keyword evidence="3" id="KW-1185">Reference proteome</keyword>
<reference evidence="2 3" key="1">
    <citation type="journal article" date="2011" name="Stand. Genomic Sci.">
        <title>Complete genome sequence of Haliscomenobacter hydrossis type strain (O).</title>
        <authorList>
            <consortium name="US DOE Joint Genome Institute (JGI-PGF)"/>
            <person name="Daligault H."/>
            <person name="Lapidus A."/>
            <person name="Zeytun A."/>
            <person name="Nolan M."/>
            <person name="Lucas S."/>
            <person name="Del Rio T.G."/>
            <person name="Tice H."/>
            <person name="Cheng J.F."/>
            <person name="Tapia R."/>
            <person name="Han C."/>
            <person name="Goodwin L."/>
            <person name="Pitluck S."/>
            <person name="Liolios K."/>
            <person name="Pagani I."/>
            <person name="Ivanova N."/>
            <person name="Huntemann M."/>
            <person name="Mavromatis K."/>
            <person name="Mikhailova N."/>
            <person name="Pati A."/>
            <person name="Chen A."/>
            <person name="Palaniappan K."/>
            <person name="Land M."/>
            <person name="Hauser L."/>
            <person name="Brambilla E.M."/>
            <person name="Rohde M."/>
            <person name="Verbarg S."/>
            <person name="Goker M."/>
            <person name="Bristow J."/>
            <person name="Eisen J.A."/>
            <person name="Markowitz V."/>
            <person name="Hugenholtz P."/>
            <person name="Kyrpides N.C."/>
            <person name="Klenk H.P."/>
            <person name="Woyke T."/>
        </authorList>
    </citation>
    <scope>NUCLEOTIDE SEQUENCE [LARGE SCALE GENOMIC DNA]</scope>
    <source>
        <strain evidence="3">ATCC 27775 / DSM 1100 / LMG 10767 / O</strain>
    </source>
</reference>
<dbReference type="EMBL" id="CP002691">
    <property type="protein sequence ID" value="AEE52619.1"/>
    <property type="molecule type" value="Genomic_DNA"/>
</dbReference>
<dbReference type="RefSeq" id="WP_013767157.1">
    <property type="nucleotide sequence ID" value="NC_015510.1"/>
</dbReference>
<dbReference type="HOGENOM" id="CLU_1488057_0_0_10"/>
<accession>F4KXW0</accession>
<keyword evidence="1" id="KW-1133">Transmembrane helix</keyword>
<dbReference type="KEGG" id="hhy:Halhy_4785"/>
<organism evidence="2 3">
    <name type="scientific">Haliscomenobacter hydrossis (strain ATCC 27775 / DSM 1100 / LMG 10767 / O)</name>
    <dbReference type="NCBI Taxonomy" id="760192"/>
    <lineage>
        <taxon>Bacteria</taxon>
        <taxon>Pseudomonadati</taxon>
        <taxon>Bacteroidota</taxon>
        <taxon>Saprospiria</taxon>
        <taxon>Saprospirales</taxon>
        <taxon>Haliscomenobacteraceae</taxon>
        <taxon>Haliscomenobacter</taxon>
    </lineage>
</organism>
<keyword evidence="1" id="KW-0812">Transmembrane</keyword>
<dbReference type="AlphaFoldDB" id="F4KXW0"/>
<evidence type="ECO:0000313" key="2">
    <source>
        <dbReference type="EMBL" id="AEE52619.1"/>
    </source>
</evidence>
<sequence>MARNRLLDAFNEARSISRRELPEAEDMRKYLDIIIPQVRQWGEDLREMQFYVGKPWLEFRDDDNFHDQVLHFFNDGGEYMRIENGDVSNGTWRLMDTPNRLILDYENTEMFELSFMNENFFILQKHGDQPRLGREKYFVMVHERIGKKLQWPDAMEVLYRVKYEHSRFYQTLTVIVLVIIVIVLVYSLI</sequence>
<reference key="2">
    <citation type="submission" date="2011-04" db="EMBL/GenBank/DDBJ databases">
        <title>Complete sequence of chromosome of Haliscomenobacter hydrossis DSM 1100.</title>
        <authorList>
            <consortium name="US DOE Joint Genome Institute (JGI-PGF)"/>
            <person name="Lucas S."/>
            <person name="Han J."/>
            <person name="Lapidus A."/>
            <person name="Bruce D."/>
            <person name="Goodwin L."/>
            <person name="Pitluck S."/>
            <person name="Peters L."/>
            <person name="Kyrpides N."/>
            <person name="Mavromatis K."/>
            <person name="Ivanova N."/>
            <person name="Ovchinnikova G."/>
            <person name="Pagani I."/>
            <person name="Daligault H."/>
            <person name="Detter J.C."/>
            <person name="Han C."/>
            <person name="Land M."/>
            <person name="Hauser L."/>
            <person name="Markowitz V."/>
            <person name="Cheng J.-F."/>
            <person name="Hugenholtz P."/>
            <person name="Woyke T."/>
            <person name="Wu D."/>
            <person name="Verbarg S."/>
            <person name="Frueling A."/>
            <person name="Brambilla E."/>
            <person name="Klenk H.-P."/>
            <person name="Eisen J.A."/>
        </authorList>
    </citation>
    <scope>NUCLEOTIDE SEQUENCE</scope>
    <source>
        <strain>DSM 1100</strain>
    </source>
</reference>
<proteinExistence type="predicted"/>
<gene>
    <name evidence="2" type="ordered locus">Halhy_4785</name>
</gene>